<protein>
    <submittedName>
        <fullName evidence="1">Uncharacterized protein</fullName>
    </submittedName>
</protein>
<evidence type="ECO:0000313" key="2">
    <source>
        <dbReference type="Proteomes" id="UP000198635"/>
    </source>
</evidence>
<accession>A0A1I3W9J5</accession>
<dbReference type="AlphaFoldDB" id="A0A1I3W9J5"/>
<organism evidence="1 2">
    <name type="scientific">Desulfomicrobium apsheronum</name>
    <dbReference type="NCBI Taxonomy" id="52560"/>
    <lineage>
        <taxon>Bacteria</taxon>
        <taxon>Pseudomonadati</taxon>
        <taxon>Thermodesulfobacteriota</taxon>
        <taxon>Desulfovibrionia</taxon>
        <taxon>Desulfovibrionales</taxon>
        <taxon>Desulfomicrobiaceae</taxon>
        <taxon>Desulfomicrobium</taxon>
    </lineage>
</organism>
<dbReference type="STRING" id="52560.SAMN04488082_11260"/>
<dbReference type="EMBL" id="FORX01000012">
    <property type="protein sequence ID" value="SFK03106.1"/>
    <property type="molecule type" value="Genomic_DNA"/>
</dbReference>
<name>A0A1I3W9J5_9BACT</name>
<dbReference type="RefSeq" id="WP_092375914.1">
    <property type="nucleotide sequence ID" value="NZ_FORX01000012.1"/>
</dbReference>
<dbReference type="Proteomes" id="UP000198635">
    <property type="component" value="Unassembled WGS sequence"/>
</dbReference>
<gene>
    <name evidence="1" type="ORF">SAMN04488082_11260</name>
</gene>
<dbReference type="OrthoDB" id="5422360at2"/>
<evidence type="ECO:0000313" key="1">
    <source>
        <dbReference type="EMBL" id="SFK03106.1"/>
    </source>
</evidence>
<reference evidence="2" key="1">
    <citation type="submission" date="2016-10" db="EMBL/GenBank/DDBJ databases">
        <authorList>
            <person name="Varghese N."/>
            <person name="Submissions S."/>
        </authorList>
    </citation>
    <scope>NUCLEOTIDE SEQUENCE [LARGE SCALE GENOMIC DNA]</scope>
    <source>
        <strain evidence="2">DSM 5918</strain>
    </source>
</reference>
<sequence>MSTVTVNCPYCQESMTVNQGDDYAPRFHECCKCGQKFIVERGLSKVKVMKEKDAPCMSNPECREIETSATCEE</sequence>
<proteinExistence type="predicted"/>
<keyword evidence="2" id="KW-1185">Reference proteome</keyword>